<sequence length="368" mass="40427">MSFGAKFGLLVKGKREARGWSLANLALEVFGDDGSLGESRKGDVHKLETGQTAKPRASTIKRYCDALGISQDDVDTLRSPDQMPSVTQMRRLLAERDHLKAGKTLTELQVIGLAERVAENIPDFDAALRELDQALTVAEDLKTRSQQTSNHADFIDKVFAEVQRLNDEDNPDEAAATLQRAYDEGAAQQARLLDSLIAQHALRQDVDATLNAILAKLPMDVPDPSKHFDALRAIRYDYRQQGLTHGTRFPSLMAIALAETCKDRAQSKAEKGAALNDLGIALSELGTREDSPDRLNAAVKAFDSALEVYTKDALPMEWATTQNNLGIALQELGKREDSPDRLNAAVKAFDSALEVRTKNAMPKDWAMT</sequence>
<reference evidence="3" key="1">
    <citation type="submission" date="2016-10" db="EMBL/GenBank/DDBJ databases">
        <authorList>
            <person name="Varghese N."/>
            <person name="Submissions S."/>
        </authorList>
    </citation>
    <scope>NUCLEOTIDE SEQUENCE [LARGE SCALE GENOMIC DNA]</scope>
    <source>
        <strain evidence="3">DSM 26921</strain>
    </source>
</reference>
<name>A0A1I6FQ15_9RHOB</name>
<accession>A0A1I6FQ15</accession>
<evidence type="ECO:0000259" key="1">
    <source>
        <dbReference type="PROSITE" id="PS50943"/>
    </source>
</evidence>
<proteinExistence type="predicted"/>
<dbReference type="SUPFAM" id="SSF48452">
    <property type="entry name" value="TPR-like"/>
    <property type="match status" value="1"/>
</dbReference>
<dbReference type="InterPro" id="IPR010982">
    <property type="entry name" value="Lambda_DNA-bd_dom_sf"/>
</dbReference>
<protein>
    <recommendedName>
        <fullName evidence="1">HTH cro/C1-type domain-containing protein</fullName>
    </recommendedName>
</protein>
<keyword evidence="3" id="KW-1185">Reference proteome</keyword>
<feature type="domain" description="HTH cro/C1-type" evidence="1">
    <location>
        <begin position="46"/>
        <end position="74"/>
    </location>
</feature>
<evidence type="ECO:0000313" key="2">
    <source>
        <dbReference type="EMBL" id="SFR31988.1"/>
    </source>
</evidence>
<dbReference type="RefSeq" id="WP_175500578.1">
    <property type="nucleotide sequence ID" value="NZ_FOYO01000001.1"/>
</dbReference>
<dbReference type="AlphaFoldDB" id="A0A1I6FQ15"/>
<dbReference type="STRING" id="670154.SAMN04488002_0045"/>
<dbReference type="GO" id="GO:0003677">
    <property type="term" value="F:DNA binding"/>
    <property type="evidence" value="ECO:0007669"/>
    <property type="project" value="InterPro"/>
</dbReference>
<feature type="non-terminal residue" evidence="2">
    <location>
        <position position="368"/>
    </location>
</feature>
<evidence type="ECO:0000313" key="3">
    <source>
        <dbReference type="Proteomes" id="UP000199658"/>
    </source>
</evidence>
<organism evidence="2 3">
    <name type="scientific">Litoreibacter janthinus</name>
    <dbReference type="NCBI Taxonomy" id="670154"/>
    <lineage>
        <taxon>Bacteria</taxon>
        <taxon>Pseudomonadati</taxon>
        <taxon>Pseudomonadota</taxon>
        <taxon>Alphaproteobacteria</taxon>
        <taxon>Rhodobacterales</taxon>
        <taxon>Roseobacteraceae</taxon>
        <taxon>Litoreibacter</taxon>
    </lineage>
</organism>
<dbReference type="EMBL" id="FOYO01000001">
    <property type="protein sequence ID" value="SFR31988.1"/>
    <property type="molecule type" value="Genomic_DNA"/>
</dbReference>
<dbReference type="Gene3D" id="1.25.40.10">
    <property type="entry name" value="Tetratricopeptide repeat domain"/>
    <property type="match status" value="1"/>
</dbReference>
<dbReference type="InterPro" id="IPR011990">
    <property type="entry name" value="TPR-like_helical_dom_sf"/>
</dbReference>
<dbReference type="Gene3D" id="1.10.260.40">
    <property type="entry name" value="lambda repressor-like DNA-binding domains"/>
    <property type="match status" value="1"/>
</dbReference>
<dbReference type="CDD" id="cd00093">
    <property type="entry name" value="HTH_XRE"/>
    <property type="match status" value="1"/>
</dbReference>
<dbReference type="InterPro" id="IPR001387">
    <property type="entry name" value="Cro/C1-type_HTH"/>
</dbReference>
<dbReference type="PROSITE" id="PS50943">
    <property type="entry name" value="HTH_CROC1"/>
    <property type="match status" value="1"/>
</dbReference>
<dbReference type="Proteomes" id="UP000199658">
    <property type="component" value="Unassembled WGS sequence"/>
</dbReference>
<gene>
    <name evidence="2" type="ORF">SAMN04488002_0045</name>
</gene>